<dbReference type="AlphaFoldDB" id="A0A6J7NBT5"/>
<evidence type="ECO:0000313" key="1">
    <source>
        <dbReference type="EMBL" id="CAB4989918.1"/>
    </source>
</evidence>
<gene>
    <name evidence="1" type="ORF">UFOPK3914_01535</name>
</gene>
<name>A0A6J7NBT5_9ZZZZ</name>
<accession>A0A6J7NBT5</accession>
<dbReference type="EMBL" id="CAFBOG010000167">
    <property type="protein sequence ID" value="CAB4989918.1"/>
    <property type="molecule type" value="Genomic_DNA"/>
</dbReference>
<reference evidence="1" key="1">
    <citation type="submission" date="2020-05" db="EMBL/GenBank/DDBJ databases">
        <authorList>
            <person name="Chiriac C."/>
            <person name="Salcher M."/>
            <person name="Ghai R."/>
            <person name="Kavagutti S V."/>
        </authorList>
    </citation>
    <scope>NUCLEOTIDE SEQUENCE</scope>
</reference>
<organism evidence="1">
    <name type="scientific">freshwater metagenome</name>
    <dbReference type="NCBI Taxonomy" id="449393"/>
    <lineage>
        <taxon>unclassified sequences</taxon>
        <taxon>metagenomes</taxon>
        <taxon>ecological metagenomes</taxon>
    </lineage>
</organism>
<sequence>MQLPAAALTCRGLGILRQVAAPTPTCVRLAHSLYLNRSERLRWFRQFLKDGRTFLSLGRELLKHIRWLKHA</sequence>
<proteinExistence type="predicted"/>
<protein>
    <submittedName>
        <fullName evidence="1">Unannotated protein</fullName>
    </submittedName>
</protein>